<keyword evidence="4" id="KW-1185">Reference proteome</keyword>
<feature type="region of interest" description="Disordered" evidence="2">
    <location>
        <begin position="1914"/>
        <end position="2019"/>
    </location>
</feature>
<feature type="compositionally biased region" description="Basic residues" evidence="2">
    <location>
        <begin position="1261"/>
        <end position="1271"/>
    </location>
</feature>
<dbReference type="GO" id="GO:0005783">
    <property type="term" value="C:endoplasmic reticulum"/>
    <property type="evidence" value="ECO:0007669"/>
    <property type="project" value="TreeGrafter"/>
</dbReference>
<organism evidence="3 4">
    <name type="scientific">Chlamydomonas incerta</name>
    <dbReference type="NCBI Taxonomy" id="51695"/>
    <lineage>
        <taxon>Eukaryota</taxon>
        <taxon>Viridiplantae</taxon>
        <taxon>Chlorophyta</taxon>
        <taxon>core chlorophytes</taxon>
        <taxon>Chlorophyceae</taxon>
        <taxon>CS clade</taxon>
        <taxon>Chlamydomonadales</taxon>
        <taxon>Chlamydomonadaceae</taxon>
        <taxon>Chlamydomonas</taxon>
    </lineage>
</organism>
<feature type="region of interest" description="Disordered" evidence="2">
    <location>
        <begin position="301"/>
        <end position="320"/>
    </location>
</feature>
<dbReference type="GO" id="GO:0005795">
    <property type="term" value="C:Golgi stack"/>
    <property type="evidence" value="ECO:0007669"/>
    <property type="project" value="TreeGrafter"/>
</dbReference>
<reference evidence="3" key="1">
    <citation type="journal article" date="2020" name="bioRxiv">
        <title>Comparative genomics of Chlamydomonas.</title>
        <authorList>
            <person name="Craig R.J."/>
            <person name="Hasan A.R."/>
            <person name="Ness R.W."/>
            <person name="Keightley P.D."/>
        </authorList>
    </citation>
    <scope>NUCLEOTIDE SEQUENCE</scope>
    <source>
        <strain evidence="3">SAG 7.73</strain>
    </source>
</reference>
<feature type="compositionally biased region" description="Acidic residues" evidence="2">
    <location>
        <begin position="1566"/>
        <end position="1586"/>
    </location>
</feature>
<dbReference type="GO" id="GO:0006886">
    <property type="term" value="P:intracellular protein transport"/>
    <property type="evidence" value="ECO:0007669"/>
    <property type="project" value="TreeGrafter"/>
</dbReference>
<gene>
    <name evidence="3" type="ORF">HXX76_012057</name>
</gene>
<feature type="compositionally biased region" description="Low complexity" evidence="2">
    <location>
        <begin position="1246"/>
        <end position="1260"/>
    </location>
</feature>
<feature type="region of interest" description="Disordered" evidence="2">
    <location>
        <begin position="1214"/>
        <end position="1298"/>
    </location>
</feature>
<feature type="compositionally biased region" description="Low complexity" evidence="2">
    <location>
        <begin position="1630"/>
        <end position="1651"/>
    </location>
</feature>
<feature type="compositionally biased region" description="Low complexity" evidence="2">
    <location>
        <begin position="1372"/>
        <end position="1402"/>
    </location>
</feature>
<feature type="compositionally biased region" description="Low complexity" evidence="2">
    <location>
        <begin position="1338"/>
        <end position="1349"/>
    </location>
</feature>
<evidence type="ECO:0000256" key="2">
    <source>
        <dbReference type="SAM" id="MobiDB-lite"/>
    </source>
</evidence>
<feature type="compositionally biased region" description="Gly residues" evidence="2">
    <location>
        <begin position="1517"/>
        <end position="1526"/>
    </location>
</feature>
<feature type="region of interest" description="Disordered" evidence="2">
    <location>
        <begin position="1848"/>
        <end position="1899"/>
    </location>
</feature>
<feature type="region of interest" description="Disordered" evidence="2">
    <location>
        <begin position="1448"/>
        <end position="1593"/>
    </location>
</feature>
<keyword evidence="1" id="KW-0175">Coiled coil</keyword>
<feature type="region of interest" description="Disordered" evidence="2">
    <location>
        <begin position="1338"/>
        <end position="1432"/>
    </location>
</feature>
<feature type="compositionally biased region" description="Low complexity" evidence="2">
    <location>
        <begin position="1475"/>
        <end position="1503"/>
    </location>
</feature>
<dbReference type="PANTHER" id="PTHR10013:SF0">
    <property type="entry name" value="GENERAL VESICULAR TRANSPORT FACTOR P115"/>
    <property type="match status" value="1"/>
</dbReference>
<comment type="caution">
    <text evidence="3">The sequence shown here is derived from an EMBL/GenBank/DDBJ whole genome shotgun (WGS) entry which is preliminary data.</text>
</comment>
<dbReference type="GO" id="GO:0061025">
    <property type="term" value="P:membrane fusion"/>
    <property type="evidence" value="ECO:0007669"/>
    <property type="project" value="TreeGrafter"/>
</dbReference>
<evidence type="ECO:0000313" key="4">
    <source>
        <dbReference type="Proteomes" id="UP000650467"/>
    </source>
</evidence>
<feature type="compositionally biased region" description="Pro residues" evidence="2">
    <location>
        <begin position="305"/>
        <end position="316"/>
    </location>
</feature>
<feature type="coiled-coil region" evidence="1">
    <location>
        <begin position="613"/>
        <end position="661"/>
    </location>
</feature>
<accession>A0A835SID6</accession>
<evidence type="ECO:0000256" key="1">
    <source>
        <dbReference type="SAM" id="Coils"/>
    </source>
</evidence>
<proteinExistence type="predicted"/>
<feature type="coiled-coil region" evidence="1">
    <location>
        <begin position="836"/>
        <end position="877"/>
    </location>
</feature>
<feature type="compositionally biased region" description="Low complexity" evidence="2">
    <location>
        <begin position="1872"/>
        <end position="1899"/>
    </location>
</feature>
<protein>
    <submittedName>
        <fullName evidence="3">Uncharacterized protein</fullName>
    </submittedName>
</protein>
<feature type="compositionally biased region" description="Polar residues" evidence="2">
    <location>
        <begin position="1998"/>
        <end position="2010"/>
    </location>
</feature>
<feature type="compositionally biased region" description="Polar residues" evidence="2">
    <location>
        <begin position="1848"/>
        <end position="1857"/>
    </location>
</feature>
<dbReference type="EMBL" id="JAEHOC010000038">
    <property type="protein sequence ID" value="KAG2427732.1"/>
    <property type="molecule type" value="Genomic_DNA"/>
</dbReference>
<feature type="compositionally biased region" description="Gly residues" evidence="2">
    <location>
        <begin position="1460"/>
        <end position="1474"/>
    </location>
</feature>
<dbReference type="GO" id="GO:0012507">
    <property type="term" value="C:ER to Golgi transport vesicle membrane"/>
    <property type="evidence" value="ECO:0007669"/>
    <property type="project" value="TreeGrafter"/>
</dbReference>
<feature type="compositionally biased region" description="Low complexity" evidence="2">
    <location>
        <begin position="1921"/>
        <end position="1938"/>
    </location>
</feature>
<feature type="region of interest" description="Disordered" evidence="2">
    <location>
        <begin position="2175"/>
        <end position="2197"/>
    </location>
</feature>
<evidence type="ECO:0000313" key="3">
    <source>
        <dbReference type="EMBL" id="KAG2427732.1"/>
    </source>
</evidence>
<dbReference type="GO" id="GO:0048211">
    <property type="term" value="P:Golgi vesicle docking"/>
    <property type="evidence" value="ECO:0007669"/>
    <property type="project" value="TreeGrafter"/>
</dbReference>
<feature type="region of interest" description="Disordered" evidence="2">
    <location>
        <begin position="134"/>
        <end position="174"/>
    </location>
</feature>
<dbReference type="OrthoDB" id="547318at2759"/>
<feature type="compositionally biased region" description="Acidic residues" evidence="2">
    <location>
        <begin position="1289"/>
        <end position="1298"/>
    </location>
</feature>
<dbReference type="GO" id="GO:0006888">
    <property type="term" value="P:endoplasmic reticulum to Golgi vesicle-mediated transport"/>
    <property type="evidence" value="ECO:0007669"/>
    <property type="project" value="TreeGrafter"/>
</dbReference>
<dbReference type="InterPro" id="IPR024095">
    <property type="entry name" value="Vesicle_P115"/>
</dbReference>
<feature type="coiled-coil region" evidence="1">
    <location>
        <begin position="728"/>
        <end position="779"/>
    </location>
</feature>
<sequence length="2434" mass="248301">MLPATSSALSSIASSISISNGLLPYGPAGASGSWVQAGSAAATGSSAEAGSNALLGQWPSGETPLLVPLVGGAATNMSLDESYGAAQEALIARYLLLLGAGQQQQQPLGPGAGAGGGASLLVDAKDTAKGANLHLDLSSLPPRGPSPTGPQPGSNANSAADGQSPSPASPSPAAASAAAAAPLLLRSLGLDQATLAARHMPEALVGALHRSLAASAAAFFRTCLAERRKLAALMAGGEAVPLADRVLAFITGTEGELQAASALPDMQELREAGDVELLLNSVTPPGAAPYRHAHLHHELEWERAQPPPSPPPPPAEPEPDLEALMDIDKITALAAAGNVPGMRALLRGLVGALAYSRNNLSERLAAEAARAQREWQRGEATRTSCLQLREQLAGRNRVLAERDAQLQAAVVRAAAAAEELVAERGAAAGLRAQLRALQADSEQQLTGLKTGLEAQIADLKQALHGAMDDGSGPGGAGGLGSQLAAARSELALADLRQAQERAVSGQLRVMLDSARGQLATHRDRAATAGAEVERLTRLVAAAQDLANATSGGLGLLEQQLGAEKAAHRRTTERLQAVNWRLEGARCAVVDMRSRAAAALRRLQTVLGDTTLRAAAAERQAADREWELRAARRELEELGATAQALKERNGRLEIEAAAARQEAIAAKLDGDEAEARVAALQEQVVEGAEATLAGKAASARLVELEKEHGELQSSFASLSAAHQSLSAAHAALTGELGAMRERLTELERRDALLVDLTARHDALLAEHSSLKALAEELTKELTSSKAAYVVLKKHADALAGQVQEYRYKSDRAAADLEQEREGHRSTRAELDITSAQREDLSARCDALMKRVDEMEKHVATADAEAARCRRAAELAEQQRAEAFALRDAWTRVRLLVSSDVREYLSAISGQLGSLEALLGSSRADLTALQARLLDLPPGALDGSGLAAPQVPFEMAQRVCDSLFRMVSCGGQLLQTQAEIRTTLLERLDHVEDGLQERLRSATDYWRQVLALSRGSPRAMVQVVERMTGQVCRELELDPSNPLARMVPIGVLEEAGVELSTQHERLGGLRGSAHAAEGAREAAVKLLDYEREVSTARAAEYQSLVEALSGEVGRLRARVSALEANNSMQQKATADMQRMLTDAEWKVSKAQEREALLGVKYLVPLGRESRAVQTVFSDLHHHHMVAHVAGPGLGGLMPLAGPGSLSGEAQAQVEAAAAAAARGRSRSRAASPLPNGPSRPLSAATTVASQGARSRSGSPSRRAGSRQRARSRHATSGAGLSEPGEAMSAAEETEGGEWDVSEVRVTGSGESEAGAVGGAAVRALETAFAGAAAAAAAAASSATSTPASTPARPSLPLHMLSSAGAGPGAPSPDSPASLPPLTALNSPASTLAPSALSPRLPSTAGGSGAAVSFATPHRQPHPNAPPQPQRPASAMVAPLSGLAEARRAANLGSRSNPNSPRGTGGLAAGGPGGPSRLGGANAMAGAAAAQQLQQVQQQLSRLPQAHPQRRRHPDQVPRGSGGGGGSGAVGSWAALPTVKSTASYGDEEDEVDEERAGSEVYGGSNAAGEEDDDEEAGYEDEGEGEPGEYDLPPAALRTPSASATAAAAAAFAARGPPVLGDAGLEGVWQAPAQPQRSAASASAGAGPDSPLSPLRQYQHQQRPYTAAPGGSGGLHSHPPSPAPARATASLGGTVAFASPPGSPLPQHHRSAGGGGGPTPPAPAPTTTASGIPHGWQQRAWDWVPEAAALAARGGPGGGPLQPYSRQALLELLADIHFTKAHADQVAAAAAFPQVSMQQYVGAYFAARHGPRGGNPPATEMALAQLLLSLEAHSALYEVMLFTRLAKLEATTSKPSPQHRNSLRPATATTRSFTASPAGSGPSSPASAASRMRPGSSRPGLNTSAAAAAAIYGGGGSGGGGMTSPRSPAAGGGAAAARSSRLMSAHSNAPHAGQRGNHLLAHAQAAAGAGGPGADEGAAGPGPGPGGETTMRLRTGASPAVASSNTHSNGGYAQQQQQQQLATAMPVPRLRLGSQRQRLAEVLVPEGLGRALAELRGVAGMEPFAAFAAAGRLLGRLRQSDLGAPLREEQHPELHYLVAGAASAMGLDEPPELVMAGGELPYGQDVMLLQLPNVALDALSYLADDVDRPPPAGGIGPGGWRRRAVLLLSPAVVEAAAAAAPPGERHGSGDGSHGQPYGATATSPAAAELAALLGGALAPMLMPGGGGWRLELQGGGPVGPQGVPPPASAASRPLLSAAEVVTAVNVAALKPRAALAALPSQLQVKWERLLAHLRAVAGLVAAAADRGALLAVQQLAPAVRATYRAAAGLSLAADAGSGAGGVLLGSGEDLLLQAQAAPWSGDTELHSRAAQPAHEIAAGAAAAAAAAGGQALAQGQGQGGAQERRRHALARVALLGRWAESQEYRGTLRAAVMGAGV</sequence>
<name>A0A835SID6_CHLIN</name>
<dbReference type="Proteomes" id="UP000650467">
    <property type="component" value="Unassembled WGS sequence"/>
</dbReference>
<feature type="region of interest" description="Disordered" evidence="2">
    <location>
        <begin position="1630"/>
        <end position="1730"/>
    </location>
</feature>
<feature type="compositionally biased region" description="Gly residues" evidence="2">
    <location>
        <begin position="1965"/>
        <end position="1984"/>
    </location>
</feature>
<dbReference type="PANTHER" id="PTHR10013">
    <property type="entry name" value="GENERAL VESICULAR TRANSPORT FACTOR P115"/>
    <property type="match status" value="1"/>
</dbReference>